<reference evidence="2 3" key="1">
    <citation type="submission" date="2015-10" db="EMBL/GenBank/DDBJ databases">
        <title>Draft genome sequence of Streptomyces longwoodensis DSM 41677, type strain for the species Streptomyces longwoodensis.</title>
        <authorList>
            <person name="Ruckert C."/>
            <person name="Winkler A."/>
            <person name="Kalinowski J."/>
            <person name="Kampfer P."/>
            <person name="Glaeser S."/>
        </authorList>
    </citation>
    <scope>NUCLEOTIDE SEQUENCE [LARGE SCALE GENOMIC DNA]</scope>
    <source>
        <strain evidence="2 3">DSM 41677</strain>
    </source>
</reference>
<dbReference type="CDD" id="cd05262">
    <property type="entry name" value="SDR_a7"/>
    <property type="match status" value="1"/>
</dbReference>
<proteinExistence type="predicted"/>
<dbReference type="InterPro" id="IPR036291">
    <property type="entry name" value="NAD(P)-bd_dom_sf"/>
</dbReference>
<feature type="domain" description="NAD-dependent epimerase/dehydratase" evidence="1">
    <location>
        <begin position="3"/>
        <end position="84"/>
    </location>
</feature>
<dbReference type="Gene3D" id="3.40.50.720">
    <property type="entry name" value="NAD(P)-binding Rossmann-like Domain"/>
    <property type="match status" value="1"/>
</dbReference>
<comment type="caution">
    <text evidence="2">The sequence shown here is derived from an EMBL/GenBank/DDBJ whole genome shotgun (WGS) entry which is preliminary data.</text>
</comment>
<dbReference type="InterPro" id="IPR051783">
    <property type="entry name" value="NAD(P)-dependent_oxidoreduct"/>
</dbReference>
<sequence>MRVFVTGATGFIGSAVVRELLDAGHQVVGLARSDRGEASLKEAGAEPLRGDLTDPDTLRRGAAEADGVIHLAFIHDFQNYAAAAEADTRAIETMAGELAGSDRPFVATSGTLLVAPGRLATERDVPSAEGRALPRKSEETALSFVERGVRASVVRLSPTVHGRGDHGFVPRVIEVARAQGVSAYPGGGSQRWSAVHRLDAARLFRLALEKAPAGSRLHGADEEGVPVRAIAETVGRHLGVPVRSLPADGAEQHFGWLAPFLSVDGPASSALTRELLDWHPEQPGLLADLDEGHYFGA</sequence>
<dbReference type="EMBL" id="LMWS01000001">
    <property type="protein sequence ID" value="KUN42014.1"/>
    <property type="molecule type" value="Genomic_DNA"/>
</dbReference>
<dbReference type="PANTHER" id="PTHR48079">
    <property type="entry name" value="PROTEIN YEEZ"/>
    <property type="match status" value="1"/>
</dbReference>
<evidence type="ECO:0000313" key="2">
    <source>
        <dbReference type="EMBL" id="KUN42014.1"/>
    </source>
</evidence>
<keyword evidence="3" id="KW-1185">Reference proteome</keyword>
<dbReference type="InterPro" id="IPR001509">
    <property type="entry name" value="Epimerase_deHydtase"/>
</dbReference>
<organism evidence="2 3">
    <name type="scientific">Streptomyces longwoodensis</name>
    <dbReference type="NCBI Taxonomy" id="68231"/>
    <lineage>
        <taxon>Bacteria</taxon>
        <taxon>Bacillati</taxon>
        <taxon>Actinomycetota</taxon>
        <taxon>Actinomycetes</taxon>
        <taxon>Kitasatosporales</taxon>
        <taxon>Streptomycetaceae</taxon>
        <taxon>Streptomyces</taxon>
    </lineage>
</organism>
<evidence type="ECO:0000313" key="3">
    <source>
        <dbReference type="Proteomes" id="UP000053271"/>
    </source>
</evidence>
<dbReference type="STRING" id="68231.AQJ30_01180"/>
<name>A0A117QQZ1_9ACTN</name>
<dbReference type="GO" id="GO:0004029">
    <property type="term" value="F:aldehyde dehydrogenase (NAD+) activity"/>
    <property type="evidence" value="ECO:0007669"/>
    <property type="project" value="TreeGrafter"/>
</dbReference>
<dbReference type="Pfam" id="PF01370">
    <property type="entry name" value="Epimerase"/>
    <property type="match status" value="1"/>
</dbReference>
<protein>
    <submittedName>
        <fullName evidence="2">3-beta hydroxysteroid dehydrogenase</fullName>
    </submittedName>
</protein>
<evidence type="ECO:0000259" key="1">
    <source>
        <dbReference type="Pfam" id="PF01370"/>
    </source>
</evidence>
<dbReference type="AlphaFoldDB" id="A0A117QQZ1"/>
<dbReference type="Proteomes" id="UP000053271">
    <property type="component" value="Unassembled WGS sequence"/>
</dbReference>
<dbReference type="GeneID" id="91423240"/>
<dbReference type="GO" id="GO:0005737">
    <property type="term" value="C:cytoplasm"/>
    <property type="evidence" value="ECO:0007669"/>
    <property type="project" value="TreeGrafter"/>
</dbReference>
<accession>A0A117QQZ1</accession>
<dbReference type="PANTHER" id="PTHR48079:SF9">
    <property type="entry name" value="PUTATIVE-RELATED"/>
    <property type="match status" value="1"/>
</dbReference>
<dbReference type="SUPFAM" id="SSF51735">
    <property type="entry name" value="NAD(P)-binding Rossmann-fold domains"/>
    <property type="match status" value="1"/>
</dbReference>
<dbReference type="RefSeq" id="WP_067227736.1">
    <property type="nucleotide sequence ID" value="NZ_KQ948549.1"/>
</dbReference>
<gene>
    <name evidence="2" type="ORF">AQJ30_01180</name>
</gene>